<dbReference type="RefSeq" id="WP_128889733.1">
    <property type="nucleotide sequence ID" value="NZ_BMCX01000001.1"/>
</dbReference>
<dbReference type="KEGG" id="cpeg:CPELA_04935"/>
<dbReference type="AlphaFoldDB" id="A0A410W8J0"/>
<dbReference type="Proteomes" id="UP000288929">
    <property type="component" value="Chromosome"/>
</dbReference>
<evidence type="ECO:0000313" key="2">
    <source>
        <dbReference type="Proteomes" id="UP000288929"/>
    </source>
</evidence>
<organism evidence="1 2">
    <name type="scientific">Corynebacterium pelargi</name>
    <dbReference type="NCBI Taxonomy" id="1471400"/>
    <lineage>
        <taxon>Bacteria</taxon>
        <taxon>Bacillati</taxon>
        <taxon>Actinomycetota</taxon>
        <taxon>Actinomycetes</taxon>
        <taxon>Mycobacteriales</taxon>
        <taxon>Corynebacteriaceae</taxon>
        <taxon>Corynebacterium</taxon>
    </lineage>
</organism>
<keyword evidence="2" id="KW-1185">Reference proteome</keyword>
<accession>A0A410W8J0</accession>
<evidence type="ECO:0000313" key="1">
    <source>
        <dbReference type="EMBL" id="QAU52259.1"/>
    </source>
</evidence>
<name>A0A410W8J0_9CORY</name>
<dbReference type="EMBL" id="CP035299">
    <property type="protein sequence ID" value="QAU52259.1"/>
    <property type="molecule type" value="Genomic_DNA"/>
</dbReference>
<dbReference type="OrthoDB" id="3214694at2"/>
<protein>
    <submittedName>
        <fullName evidence="1">Uncharacterized protein</fullName>
    </submittedName>
</protein>
<proteinExistence type="predicted"/>
<gene>
    <name evidence="1" type="ORF">CPELA_04935</name>
</gene>
<sequence>MQTVLLVLLSVAITIALLWAYFTAQRLNRLHIRTDAALQSLQAALDRRAAIAAVLIPDIAAQAHAAEQVPLVYDHFAQRIEKERPISAAIAQFGEQPPAPLADAEVRLQLAHRFYNEAVSDTRALRTRPLVRLTRLGGRAQLPAYFEYTEC</sequence>
<reference evidence="1 2" key="1">
    <citation type="submission" date="2019-01" db="EMBL/GenBank/DDBJ databases">
        <authorList>
            <person name="Ruckert C."/>
            <person name="Busche T."/>
            <person name="Kalinowski J."/>
        </authorList>
    </citation>
    <scope>NUCLEOTIDE SEQUENCE [LARGE SCALE GENOMIC DNA]</scope>
    <source>
        <strain evidence="1 2">136/3</strain>
    </source>
</reference>